<gene>
    <name evidence="1" type="ORF">SAMN02583745_01447</name>
</gene>
<name>A0A1I0C1Y0_9GAMM</name>
<proteinExistence type="predicted"/>
<protein>
    <submittedName>
        <fullName evidence="1">Chaperone TorD involved in molybdoenzyme TorA maturation</fullName>
    </submittedName>
</protein>
<sequence length="207" mass="24235">MQTVNPQNVTELSAIMRILGNLYYRHPSSQELSGLYDLIKTGKLYDSWPIEQAELFKRLEKHPLTEIAKAYDDLFNERLSLRLTPELSEKYQTLTIEQIKEIVATIDMPVTETTDYAHYGFHWLILAWIETTLYHKQSEEVEDERVEELQELMNCVFSELIEPFSLGILGKIEAYTDHDFYKVVAMITREVIVEINIILTELEQENS</sequence>
<dbReference type="Gene3D" id="1.10.3480.10">
    <property type="entry name" value="TorD-like"/>
    <property type="match status" value="1"/>
</dbReference>
<dbReference type="AlphaFoldDB" id="A0A1I0C1Y0"/>
<evidence type="ECO:0000313" key="2">
    <source>
        <dbReference type="Proteomes" id="UP000242642"/>
    </source>
</evidence>
<dbReference type="InterPro" id="IPR036411">
    <property type="entry name" value="TorD-like_sf"/>
</dbReference>
<dbReference type="Proteomes" id="UP000242642">
    <property type="component" value="Unassembled WGS sequence"/>
</dbReference>
<dbReference type="SUPFAM" id="SSF89155">
    <property type="entry name" value="TorD-like"/>
    <property type="match status" value="1"/>
</dbReference>
<organism evidence="1 2">
    <name type="scientific">Thorsellia anophelis DSM 18579</name>
    <dbReference type="NCBI Taxonomy" id="1123402"/>
    <lineage>
        <taxon>Bacteria</taxon>
        <taxon>Pseudomonadati</taxon>
        <taxon>Pseudomonadota</taxon>
        <taxon>Gammaproteobacteria</taxon>
        <taxon>Enterobacterales</taxon>
        <taxon>Thorselliaceae</taxon>
        <taxon>Thorsellia</taxon>
    </lineage>
</organism>
<dbReference type="OrthoDB" id="5684843at2"/>
<dbReference type="EMBL" id="FOHV01000009">
    <property type="protein sequence ID" value="SET12978.1"/>
    <property type="molecule type" value="Genomic_DNA"/>
</dbReference>
<reference evidence="2" key="1">
    <citation type="submission" date="2016-10" db="EMBL/GenBank/DDBJ databases">
        <authorList>
            <person name="Varghese N."/>
            <person name="Submissions S."/>
        </authorList>
    </citation>
    <scope>NUCLEOTIDE SEQUENCE [LARGE SCALE GENOMIC DNA]</scope>
    <source>
        <strain evidence="2">DSM 18579</strain>
    </source>
</reference>
<dbReference type="STRING" id="1123402.SAMN02583745_01447"/>
<evidence type="ECO:0000313" key="1">
    <source>
        <dbReference type="EMBL" id="SET12978.1"/>
    </source>
</evidence>
<dbReference type="RefSeq" id="WP_093319125.1">
    <property type="nucleotide sequence ID" value="NZ_FOHV01000009.1"/>
</dbReference>
<accession>A0A1I0C1Y0</accession>
<keyword evidence="2" id="KW-1185">Reference proteome</keyword>